<sequence>MLPSNTFFPQTLLRACALLPLCWLAACGDSSTSESAPEPAPNEPALVEYRLDSEVVNESSGLARSQRRDDVLWTLNDSGGATELYAISSSGQVLATLSIQGALLNLDWEDLASYTQDGKPYLLIGDMGDNGAFRPVLNFYRVEEPELRPGATPQALSATATIYTVAYPNGPRDAESLAVDGEENMAYVLSKRDAQPTLYRFPLASPLPLALPAIMENLGAINIPRAPADYAGNVESYNWTTAMDFDDSLRRAYVGSLVNGYFWDRAEGETWAAAFARPPRSFDLPDYSQIEAGSFARGRRDSLYISSEGTPMPLARLHP</sequence>
<dbReference type="Proteomes" id="UP000282106">
    <property type="component" value="Unassembled WGS sequence"/>
</dbReference>
<evidence type="ECO:0000313" key="2">
    <source>
        <dbReference type="EMBL" id="ROH93332.1"/>
    </source>
</evidence>
<evidence type="ECO:0000313" key="3">
    <source>
        <dbReference type="Proteomes" id="UP000282106"/>
    </source>
</evidence>
<dbReference type="RefSeq" id="WP_123210187.1">
    <property type="nucleotide sequence ID" value="NZ_RJVO01000001.1"/>
</dbReference>
<name>A0A3N0VKM7_9GAMM</name>
<comment type="caution">
    <text evidence="2">The sequence shown here is derived from an EMBL/GenBank/DDBJ whole genome shotgun (WGS) entry which is preliminary data.</text>
</comment>
<gene>
    <name evidence="2" type="ORF">ED208_02075</name>
</gene>
<feature type="chain" id="PRO_5018179237" evidence="1">
    <location>
        <begin position="26"/>
        <end position="319"/>
    </location>
</feature>
<feature type="signal peptide" evidence="1">
    <location>
        <begin position="1"/>
        <end position="25"/>
    </location>
</feature>
<dbReference type="SUPFAM" id="SSF50956">
    <property type="entry name" value="Thermostable phytase (3-phytase)"/>
    <property type="match status" value="1"/>
</dbReference>
<dbReference type="AlphaFoldDB" id="A0A3N0VKM7"/>
<keyword evidence="1" id="KW-0732">Signal</keyword>
<dbReference type="EMBL" id="RJVO01000001">
    <property type="protein sequence ID" value="ROH93332.1"/>
    <property type="molecule type" value="Genomic_DNA"/>
</dbReference>
<proteinExistence type="predicted"/>
<organism evidence="2 3">
    <name type="scientific">Stagnimonas aquatica</name>
    <dbReference type="NCBI Taxonomy" id="2689987"/>
    <lineage>
        <taxon>Bacteria</taxon>
        <taxon>Pseudomonadati</taxon>
        <taxon>Pseudomonadota</taxon>
        <taxon>Gammaproteobacteria</taxon>
        <taxon>Nevskiales</taxon>
        <taxon>Nevskiaceae</taxon>
        <taxon>Stagnimonas</taxon>
    </lineage>
</organism>
<protein>
    <submittedName>
        <fullName evidence="2">Uncharacterized protein</fullName>
    </submittedName>
</protein>
<reference evidence="2 3" key="1">
    <citation type="submission" date="2018-10" db="EMBL/GenBank/DDBJ databases">
        <authorList>
            <person name="Chen W.-M."/>
        </authorList>
    </citation>
    <scope>NUCLEOTIDE SEQUENCE [LARGE SCALE GENOMIC DNA]</scope>
    <source>
        <strain evidence="2 3">THS-13</strain>
    </source>
</reference>
<keyword evidence="3" id="KW-1185">Reference proteome</keyword>
<dbReference type="InParanoid" id="A0A3N0VKM7"/>
<accession>A0A3N0VKM7</accession>
<evidence type="ECO:0000256" key="1">
    <source>
        <dbReference type="SAM" id="SignalP"/>
    </source>
</evidence>